<evidence type="ECO:0000256" key="1">
    <source>
        <dbReference type="SAM" id="MobiDB-lite"/>
    </source>
</evidence>
<dbReference type="Ensembl" id="ENSMMOT00000012056.1">
    <property type="protein sequence ID" value="ENSMMOP00000011856.1"/>
    <property type="gene ID" value="ENSMMOG00000009114.1"/>
</dbReference>
<evidence type="ECO:0000313" key="3">
    <source>
        <dbReference type="Proteomes" id="UP000261620"/>
    </source>
</evidence>
<dbReference type="AlphaFoldDB" id="A0A3Q3W639"/>
<proteinExistence type="predicted"/>
<sequence>MASHARLESSLRRSARLGREVLERATRRAVDWTNPGASQTTDNQADIPVRRTRTELADVFATMADLMVQMSHQCQSGCCTEPSDAERKHASRFHTQPPAGHRLTPSDEDFIIDVLPGTYAVTASVQESQQQTQVVTVKPGESFHLTFNL</sequence>
<dbReference type="Proteomes" id="UP000261620">
    <property type="component" value="Unplaced"/>
</dbReference>
<dbReference type="OMA" id="VLQYMNV"/>
<dbReference type="PANTHER" id="PTHR14330">
    <property type="entry name" value="A-KINASE-INTERACTING PROTEIN 1"/>
    <property type="match status" value="1"/>
</dbReference>
<organism evidence="2 3">
    <name type="scientific">Mola mola</name>
    <name type="common">Ocean sunfish</name>
    <name type="synonym">Tetraodon mola</name>
    <dbReference type="NCBI Taxonomy" id="94237"/>
    <lineage>
        <taxon>Eukaryota</taxon>
        <taxon>Metazoa</taxon>
        <taxon>Chordata</taxon>
        <taxon>Craniata</taxon>
        <taxon>Vertebrata</taxon>
        <taxon>Euteleostomi</taxon>
        <taxon>Actinopterygii</taxon>
        <taxon>Neopterygii</taxon>
        <taxon>Teleostei</taxon>
        <taxon>Neoteleostei</taxon>
        <taxon>Acanthomorphata</taxon>
        <taxon>Eupercaria</taxon>
        <taxon>Tetraodontiformes</taxon>
        <taxon>Molidae</taxon>
        <taxon>Mola</taxon>
    </lineage>
</organism>
<name>A0A3Q3W639_MOLML</name>
<reference evidence="2" key="1">
    <citation type="submission" date="2025-08" db="UniProtKB">
        <authorList>
            <consortium name="Ensembl"/>
        </authorList>
    </citation>
    <scope>IDENTIFICATION</scope>
</reference>
<protein>
    <submittedName>
        <fullName evidence="2">Uncharacterized protein</fullName>
    </submittedName>
</protein>
<dbReference type="PANTHER" id="PTHR14330:SF2">
    <property type="entry name" value="A-KINASE-INTERACTING PROTEIN 1"/>
    <property type="match status" value="1"/>
</dbReference>
<dbReference type="InterPro" id="IPR033214">
    <property type="entry name" value="AKIP1"/>
</dbReference>
<dbReference type="GO" id="GO:1901222">
    <property type="term" value="P:regulation of non-canonical NF-kappaB signal transduction"/>
    <property type="evidence" value="ECO:0007669"/>
    <property type="project" value="InterPro"/>
</dbReference>
<dbReference type="Gene3D" id="2.60.40.1120">
    <property type="entry name" value="Carboxypeptidase-like, regulatory domain"/>
    <property type="match status" value="1"/>
</dbReference>
<dbReference type="GO" id="GO:0005654">
    <property type="term" value="C:nucleoplasm"/>
    <property type="evidence" value="ECO:0007669"/>
    <property type="project" value="TreeGrafter"/>
</dbReference>
<accession>A0A3Q3W639</accession>
<feature type="region of interest" description="Disordered" evidence="1">
    <location>
        <begin position="81"/>
        <end position="104"/>
    </location>
</feature>
<dbReference type="STRING" id="94237.ENSMMOP00000011856"/>
<evidence type="ECO:0000313" key="2">
    <source>
        <dbReference type="Ensembl" id="ENSMMOP00000011856.1"/>
    </source>
</evidence>
<keyword evidence="3" id="KW-1185">Reference proteome</keyword>
<reference evidence="2" key="2">
    <citation type="submission" date="2025-09" db="UniProtKB">
        <authorList>
            <consortium name="Ensembl"/>
        </authorList>
    </citation>
    <scope>IDENTIFICATION</scope>
</reference>